<accession>A0A0V9UM04</accession>
<keyword evidence="5" id="KW-0175">Coiled coil</keyword>
<dbReference type="InterPro" id="IPR002491">
    <property type="entry name" value="ABC_transptr_periplasmic_BD"/>
</dbReference>
<keyword evidence="4 6" id="KW-0732">Signal</keyword>
<dbReference type="Proteomes" id="UP000053060">
    <property type="component" value="Unassembled WGS sequence"/>
</dbReference>
<comment type="caution">
    <text evidence="8">The sequence shown here is derived from an EMBL/GenBank/DDBJ whole genome shotgun (WGS) entry which is preliminary data.</text>
</comment>
<evidence type="ECO:0000259" key="7">
    <source>
        <dbReference type="PROSITE" id="PS50983"/>
    </source>
</evidence>
<evidence type="ECO:0000256" key="3">
    <source>
        <dbReference type="ARBA" id="ARBA00022448"/>
    </source>
</evidence>
<dbReference type="PANTHER" id="PTHR30532:SF24">
    <property type="entry name" value="FERRIC ENTEROBACTIN-BINDING PERIPLASMIC PROTEIN FEPB"/>
    <property type="match status" value="1"/>
</dbReference>
<feature type="coiled-coil region" evidence="5">
    <location>
        <begin position="187"/>
        <end position="214"/>
    </location>
</feature>
<evidence type="ECO:0000256" key="1">
    <source>
        <dbReference type="ARBA" id="ARBA00004196"/>
    </source>
</evidence>
<feature type="chain" id="PRO_5006898496" evidence="6">
    <location>
        <begin position="28"/>
        <end position="347"/>
    </location>
</feature>
<reference evidence="8 9" key="2">
    <citation type="journal article" date="2016" name="Genome Announc.">
        <title>Draft Genome Sequence of a Versatile Hydrocarbon-Degrading Bacterium, Rhodococcus pyridinivorans Strain KG-16, Collected from Oil Fields in India.</title>
        <authorList>
            <person name="Aggarwal R.K."/>
            <person name="Dawar C."/>
            <person name="Phanindranath R."/>
            <person name="Mutnuri L."/>
            <person name="Dayal A.M."/>
        </authorList>
    </citation>
    <scope>NUCLEOTIDE SEQUENCE [LARGE SCALE GENOMIC DNA]</scope>
    <source>
        <strain evidence="8 9">KG-16</strain>
    </source>
</reference>
<evidence type="ECO:0000256" key="6">
    <source>
        <dbReference type="SAM" id="SignalP"/>
    </source>
</evidence>
<proteinExistence type="inferred from homology"/>
<dbReference type="RefSeq" id="WP_060651813.1">
    <property type="nucleotide sequence ID" value="NZ_AZXY01000004.1"/>
</dbReference>
<protein>
    <submittedName>
        <fullName evidence="8">ABC transporter substrate-binding protein</fullName>
    </submittedName>
</protein>
<dbReference type="PROSITE" id="PS50983">
    <property type="entry name" value="FE_B12_PBP"/>
    <property type="match status" value="1"/>
</dbReference>
<evidence type="ECO:0000256" key="5">
    <source>
        <dbReference type="SAM" id="Coils"/>
    </source>
</evidence>
<comment type="similarity">
    <text evidence="2">Belongs to the bacterial solute-binding protein 8 family.</text>
</comment>
<evidence type="ECO:0000256" key="4">
    <source>
        <dbReference type="ARBA" id="ARBA00022729"/>
    </source>
</evidence>
<dbReference type="AlphaFoldDB" id="A0A0V9UM04"/>
<dbReference type="PROSITE" id="PS51257">
    <property type="entry name" value="PROKAR_LIPOPROTEIN"/>
    <property type="match status" value="1"/>
</dbReference>
<dbReference type="InterPro" id="IPR051313">
    <property type="entry name" value="Bact_iron-sidero_bind"/>
</dbReference>
<dbReference type="SUPFAM" id="SSF53807">
    <property type="entry name" value="Helical backbone' metal receptor"/>
    <property type="match status" value="1"/>
</dbReference>
<name>A0A0V9UM04_9NOCA</name>
<feature type="signal peptide" evidence="6">
    <location>
        <begin position="1"/>
        <end position="27"/>
    </location>
</feature>
<sequence>MRIHTRLRRIGVALAATAMLVGVTACGSDTDSGSSSGSATAANGEFPVTVSGKFGDTTVESAPTRALPLSPQDADILLSLGVTPLALPVDAQNLAATGGTGVWPWEAEALGADVPPLLNMDGGATVIAEQIAALQPDIIVSTGFWGLEQNTYDQLAEQFPVVHFDYRANGEPWQDSTRKIASTLGIPEKAEEVIEQAEVDLDAAKEQYPALEGATYNAIIGDTGGQLSVLAADDRGIGQFLNSLGLELSEYANTLQVDADGRGVLSYEEISQLDADLLVVVSPTGDLGYLTKFEAWNRLPAVERDAVVSLARNTGMPNAVGFPSALSLKWATDEIAPMLADAAAKSE</sequence>
<keyword evidence="3" id="KW-0813">Transport</keyword>
<reference evidence="9" key="1">
    <citation type="submission" date="2015-01" db="EMBL/GenBank/DDBJ databases">
        <title>Draft genome sequence of Rhodococcus pyridinivorans strain KG-16, a hydrocarbon-degrading bacterium.</title>
        <authorList>
            <person name="Aggarwal R.K."/>
            <person name="Dawar C."/>
        </authorList>
    </citation>
    <scope>NUCLEOTIDE SEQUENCE [LARGE SCALE GENOMIC DNA]</scope>
    <source>
        <strain evidence="9">KG-16</strain>
    </source>
</reference>
<dbReference type="Gene3D" id="3.40.50.1980">
    <property type="entry name" value="Nitrogenase molybdenum iron protein domain"/>
    <property type="match status" value="2"/>
</dbReference>
<dbReference type="EMBL" id="AZXY01000004">
    <property type="protein sequence ID" value="KSZ59039.1"/>
    <property type="molecule type" value="Genomic_DNA"/>
</dbReference>
<organism evidence="8 9">
    <name type="scientific">Rhodococcus pyridinivorans KG-16</name>
    <dbReference type="NCBI Taxonomy" id="1441730"/>
    <lineage>
        <taxon>Bacteria</taxon>
        <taxon>Bacillati</taxon>
        <taxon>Actinomycetota</taxon>
        <taxon>Actinomycetes</taxon>
        <taxon>Mycobacteriales</taxon>
        <taxon>Nocardiaceae</taxon>
        <taxon>Rhodococcus</taxon>
    </lineage>
</organism>
<evidence type="ECO:0000256" key="2">
    <source>
        <dbReference type="ARBA" id="ARBA00008814"/>
    </source>
</evidence>
<evidence type="ECO:0000313" key="9">
    <source>
        <dbReference type="Proteomes" id="UP000053060"/>
    </source>
</evidence>
<comment type="subcellular location">
    <subcellularLocation>
        <location evidence="1">Cell envelope</location>
    </subcellularLocation>
</comment>
<dbReference type="PATRIC" id="fig|1441730.3.peg.2213"/>
<evidence type="ECO:0000313" key="8">
    <source>
        <dbReference type="EMBL" id="KSZ59039.1"/>
    </source>
</evidence>
<dbReference type="GO" id="GO:1901678">
    <property type="term" value="P:iron coordination entity transport"/>
    <property type="evidence" value="ECO:0007669"/>
    <property type="project" value="UniProtKB-ARBA"/>
</dbReference>
<dbReference type="Pfam" id="PF01497">
    <property type="entry name" value="Peripla_BP_2"/>
    <property type="match status" value="1"/>
</dbReference>
<dbReference type="GO" id="GO:0030288">
    <property type="term" value="C:outer membrane-bounded periplasmic space"/>
    <property type="evidence" value="ECO:0007669"/>
    <property type="project" value="TreeGrafter"/>
</dbReference>
<dbReference type="PANTHER" id="PTHR30532">
    <property type="entry name" value="IRON III DICITRATE-BINDING PERIPLASMIC PROTEIN"/>
    <property type="match status" value="1"/>
</dbReference>
<gene>
    <name evidence="8" type="ORF">Z045_10625</name>
</gene>
<feature type="domain" description="Fe/B12 periplasmic-binding" evidence="7">
    <location>
        <begin position="65"/>
        <end position="343"/>
    </location>
</feature>